<gene>
    <name evidence="1" type="ORF">ElyMa_006193500</name>
</gene>
<evidence type="ECO:0000313" key="1">
    <source>
        <dbReference type="EMBL" id="GFR92147.1"/>
    </source>
</evidence>
<proteinExistence type="predicted"/>
<comment type="caution">
    <text evidence="1">The sequence shown here is derived from an EMBL/GenBank/DDBJ whole genome shotgun (WGS) entry which is preliminary data.</text>
</comment>
<keyword evidence="2" id="KW-1185">Reference proteome</keyword>
<reference evidence="1 2" key="1">
    <citation type="journal article" date="2021" name="Elife">
        <title>Chloroplast acquisition without the gene transfer in kleptoplastic sea slugs, Plakobranchus ocellatus.</title>
        <authorList>
            <person name="Maeda T."/>
            <person name="Takahashi S."/>
            <person name="Yoshida T."/>
            <person name="Shimamura S."/>
            <person name="Takaki Y."/>
            <person name="Nagai Y."/>
            <person name="Toyoda A."/>
            <person name="Suzuki Y."/>
            <person name="Arimoto A."/>
            <person name="Ishii H."/>
            <person name="Satoh N."/>
            <person name="Nishiyama T."/>
            <person name="Hasebe M."/>
            <person name="Maruyama T."/>
            <person name="Minagawa J."/>
            <person name="Obokata J."/>
            <person name="Shigenobu S."/>
        </authorList>
    </citation>
    <scope>NUCLEOTIDE SEQUENCE [LARGE SCALE GENOMIC DNA]</scope>
</reference>
<accession>A0AAV4H3Q8</accession>
<protein>
    <submittedName>
        <fullName evidence="1">Uncharacterized protein</fullName>
    </submittedName>
</protein>
<evidence type="ECO:0000313" key="2">
    <source>
        <dbReference type="Proteomes" id="UP000762676"/>
    </source>
</evidence>
<dbReference type="Proteomes" id="UP000762676">
    <property type="component" value="Unassembled WGS sequence"/>
</dbReference>
<sequence>MRRWRWIGHTLRKPHNKITRQALQWNLQENRDRGIPRETLKRGVEREMTMMGKEWGVSLEILPRTEVGGIYLCVSYTPPRVKGNDDDDDEC</sequence>
<dbReference type="AlphaFoldDB" id="A0AAV4H3Q8"/>
<organism evidence="1 2">
    <name type="scientific">Elysia marginata</name>
    <dbReference type="NCBI Taxonomy" id="1093978"/>
    <lineage>
        <taxon>Eukaryota</taxon>
        <taxon>Metazoa</taxon>
        <taxon>Spiralia</taxon>
        <taxon>Lophotrochozoa</taxon>
        <taxon>Mollusca</taxon>
        <taxon>Gastropoda</taxon>
        <taxon>Heterobranchia</taxon>
        <taxon>Euthyneura</taxon>
        <taxon>Panpulmonata</taxon>
        <taxon>Sacoglossa</taxon>
        <taxon>Placobranchoidea</taxon>
        <taxon>Plakobranchidae</taxon>
        <taxon>Elysia</taxon>
    </lineage>
</organism>
<dbReference type="EMBL" id="BMAT01012428">
    <property type="protein sequence ID" value="GFR92147.1"/>
    <property type="molecule type" value="Genomic_DNA"/>
</dbReference>
<name>A0AAV4H3Q8_9GAST</name>